<reference evidence="2 3" key="1">
    <citation type="journal article" date="2023" name="G3 (Bethesda)">
        <title>A chromosome-level genome assembly of Zasmidium syzygii isolated from banana leaves.</title>
        <authorList>
            <person name="van Westerhoven A.C."/>
            <person name="Mehrabi R."/>
            <person name="Talebi R."/>
            <person name="Steentjes M.B.F."/>
            <person name="Corcolon B."/>
            <person name="Chong P.A."/>
            <person name="Kema G.H.J."/>
            <person name="Seidl M.F."/>
        </authorList>
    </citation>
    <scope>NUCLEOTIDE SEQUENCE [LARGE SCALE GENOMIC DNA]</scope>
    <source>
        <strain evidence="2 3">P124</strain>
    </source>
</reference>
<feature type="compositionally biased region" description="Polar residues" evidence="1">
    <location>
        <begin position="1"/>
        <end position="10"/>
    </location>
</feature>
<feature type="region of interest" description="Disordered" evidence="1">
    <location>
        <begin position="1"/>
        <end position="33"/>
    </location>
</feature>
<feature type="compositionally biased region" description="Polar residues" evidence="1">
    <location>
        <begin position="18"/>
        <end position="31"/>
    </location>
</feature>
<evidence type="ECO:0000313" key="3">
    <source>
        <dbReference type="Proteomes" id="UP001305779"/>
    </source>
</evidence>
<accession>A0ABR0EQK2</accession>
<proteinExistence type="predicted"/>
<keyword evidence="3" id="KW-1185">Reference proteome</keyword>
<evidence type="ECO:0000313" key="2">
    <source>
        <dbReference type="EMBL" id="KAK4503093.1"/>
    </source>
</evidence>
<evidence type="ECO:0000256" key="1">
    <source>
        <dbReference type="SAM" id="MobiDB-lite"/>
    </source>
</evidence>
<sequence length="85" mass="9671">MSPQSNPSIDVKSDQNTHSRQPGTQQASYSLPVTKENLTALEQERHINDTNNQWSPAIQTWLATREDHFTFWMSNGGKKSNDQGR</sequence>
<dbReference type="Proteomes" id="UP001305779">
    <property type="component" value="Unassembled WGS sequence"/>
</dbReference>
<name>A0ABR0EQK2_ZASCE</name>
<comment type="caution">
    <text evidence="2">The sequence shown here is derived from an EMBL/GenBank/DDBJ whole genome shotgun (WGS) entry which is preliminary data.</text>
</comment>
<dbReference type="EMBL" id="JAXOVC010000004">
    <property type="protein sequence ID" value="KAK4503093.1"/>
    <property type="molecule type" value="Genomic_DNA"/>
</dbReference>
<protein>
    <submittedName>
        <fullName evidence="2">Uncharacterized protein</fullName>
    </submittedName>
</protein>
<gene>
    <name evidence="2" type="ORF">PRZ48_006520</name>
</gene>
<organism evidence="2 3">
    <name type="scientific">Zasmidium cellare</name>
    <name type="common">Wine cellar mold</name>
    <name type="synonym">Racodium cellare</name>
    <dbReference type="NCBI Taxonomy" id="395010"/>
    <lineage>
        <taxon>Eukaryota</taxon>
        <taxon>Fungi</taxon>
        <taxon>Dikarya</taxon>
        <taxon>Ascomycota</taxon>
        <taxon>Pezizomycotina</taxon>
        <taxon>Dothideomycetes</taxon>
        <taxon>Dothideomycetidae</taxon>
        <taxon>Mycosphaerellales</taxon>
        <taxon>Mycosphaerellaceae</taxon>
        <taxon>Zasmidium</taxon>
    </lineage>
</organism>